<feature type="domain" description="HTH araC/xylS-type" evidence="4">
    <location>
        <begin position="213"/>
        <end position="314"/>
    </location>
</feature>
<dbReference type="OrthoDB" id="9178898at2"/>
<dbReference type="EMBL" id="FRAB01000003">
    <property type="protein sequence ID" value="SHJ56792.1"/>
    <property type="molecule type" value="Genomic_DNA"/>
</dbReference>
<evidence type="ECO:0000313" key="5">
    <source>
        <dbReference type="EMBL" id="SHJ56792.1"/>
    </source>
</evidence>
<evidence type="ECO:0000256" key="3">
    <source>
        <dbReference type="ARBA" id="ARBA00023163"/>
    </source>
</evidence>
<keyword evidence="2 5" id="KW-0238">DNA-binding</keyword>
<dbReference type="SUPFAM" id="SSF46689">
    <property type="entry name" value="Homeodomain-like"/>
    <property type="match status" value="1"/>
</dbReference>
<dbReference type="KEGG" id="pts:CUJ90_27825"/>
<dbReference type="PROSITE" id="PS01124">
    <property type="entry name" value="HTH_ARAC_FAMILY_2"/>
    <property type="match status" value="1"/>
</dbReference>
<keyword evidence="1" id="KW-0805">Transcription regulation</keyword>
<evidence type="ECO:0000256" key="1">
    <source>
        <dbReference type="ARBA" id="ARBA00023015"/>
    </source>
</evidence>
<gene>
    <name evidence="5" type="ORF">SAMN05192548_1003180</name>
</gene>
<keyword evidence="3" id="KW-0804">Transcription</keyword>
<dbReference type="Proteomes" id="UP000184395">
    <property type="component" value="Unassembled WGS sequence"/>
</dbReference>
<dbReference type="GO" id="GO:0003700">
    <property type="term" value="F:DNA-binding transcription factor activity"/>
    <property type="evidence" value="ECO:0007669"/>
    <property type="project" value="InterPro"/>
</dbReference>
<dbReference type="InterPro" id="IPR009057">
    <property type="entry name" value="Homeodomain-like_sf"/>
</dbReference>
<dbReference type="RefSeq" id="WP_073427402.1">
    <property type="nucleotide sequence ID" value="NZ_CADFGY010000001.1"/>
</dbReference>
<organism evidence="5 6">
    <name type="scientific">Paraburkholderia terricola</name>
    <dbReference type="NCBI Taxonomy" id="169427"/>
    <lineage>
        <taxon>Bacteria</taxon>
        <taxon>Pseudomonadati</taxon>
        <taxon>Pseudomonadota</taxon>
        <taxon>Betaproteobacteria</taxon>
        <taxon>Burkholderiales</taxon>
        <taxon>Burkholderiaceae</taxon>
        <taxon>Paraburkholderia</taxon>
    </lineage>
</organism>
<dbReference type="STRING" id="169427.SAMN05192548_1003180"/>
<accession>A0A1M6KD08</accession>
<dbReference type="InterPro" id="IPR018060">
    <property type="entry name" value="HTH_AraC"/>
</dbReference>
<evidence type="ECO:0000259" key="4">
    <source>
        <dbReference type="PROSITE" id="PS01124"/>
    </source>
</evidence>
<dbReference type="GeneID" id="301981934"/>
<evidence type="ECO:0000256" key="2">
    <source>
        <dbReference type="ARBA" id="ARBA00023125"/>
    </source>
</evidence>
<dbReference type="Pfam" id="PF12833">
    <property type="entry name" value="HTH_18"/>
    <property type="match status" value="1"/>
</dbReference>
<dbReference type="InterPro" id="IPR020449">
    <property type="entry name" value="Tscrpt_reg_AraC-type_HTH"/>
</dbReference>
<sequence>MNSWSLCTSAYATEHREQIWRDALQRVYLSMSSETLRDGLRGEVSYNRSPLGMQFVKLAGSPQAIAGDYPASGTTSANLWIALILEGNAALRIGGETHALEVGDILYGAGGGDRVELLLSSDFEILTVEMPHEVFYKRLLNPLAIQAGTISRQEGINHVLSDFLSSVAAQMESLTETSFHPVEMALSELLTYCLARRPALNGFKDLGHARHFQELCHSIDLHLGDCDLSLDKVARRNNVSPRYVQKIFSQANSSFSQFVRKRRLEQCRKDLSSRANASLSISEICFRWGFNDLAYFSRAFSAEYGCSPRAYRTQLLEEQPV</sequence>
<protein>
    <submittedName>
        <fullName evidence="5">AraC-type DNA-binding protein</fullName>
    </submittedName>
</protein>
<dbReference type="SMART" id="SM00342">
    <property type="entry name" value="HTH_ARAC"/>
    <property type="match status" value="1"/>
</dbReference>
<dbReference type="AlphaFoldDB" id="A0A1M6KD08"/>
<dbReference type="PANTHER" id="PTHR43280">
    <property type="entry name" value="ARAC-FAMILY TRANSCRIPTIONAL REGULATOR"/>
    <property type="match status" value="1"/>
</dbReference>
<dbReference type="GO" id="GO:0043565">
    <property type="term" value="F:sequence-specific DNA binding"/>
    <property type="evidence" value="ECO:0007669"/>
    <property type="project" value="InterPro"/>
</dbReference>
<dbReference type="PANTHER" id="PTHR43280:SF31">
    <property type="entry name" value="TRANSCRIPTIONAL REGULATORY PROTEIN"/>
    <property type="match status" value="1"/>
</dbReference>
<name>A0A1M6KD08_9BURK</name>
<reference evidence="5 6" key="1">
    <citation type="submission" date="2016-11" db="EMBL/GenBank/DDBJ databases">
        <authorList>
            <person name="Jaros S."/>
            <person name="Januszkiewicz K."/>
            <person name="Wedrychowicz H."/>
        </authorList>
    </citation>
    <scope>NUCLEOTIDE SEQUENCE [LARGE SCALE GENOMIC DNA]</scope>
    <source>
        <strain evidence="5 6">LMG 20594</strain>
    </source>
</reference>
<proteinExistence type="predicted"/>
<dbReference type="Gene3D" id="1.10.10.60">
    <property type="entry name" value="Homeodomain-like"/>
    <property type="match status" value="1"/>
</dbReference>
<evidence type="ECO:0000313" key="6">
    <source>
        <dbReference type="Proteomes" id="UP000184395"/>
    </source>
</evidence>
<dbReference type="PRINTS" id="PR00032">
    <property type="entry name" value="HTHARAC"/>
</dbReference>